<feature type="repeat" description="WD" evidence="3">
    <location>
        <begin position="900"/>
        <end position="941"/>
    </location>
</feature>
<evidence type="ECO:0000256" key="1">
    <source>
        <dbReference type="ARBA" id="ARBA00022574"/>
    </source>
</evidence>
<feature type="region of interest" description="Disordered" evidence="4">
    <location>
        <begin position="1"/>
        <end position="20"/>
    </location>
</feature>
<dbReference type="Pfam" id="PF25469">
    <property type="entry name" value="WHD_NWD1"/>
    <property type="match status" value="1"/>
</dbReference>
<name>A0AAF5PVU6_WUCBA</name>
<organism evidence="7 8">
    <name type="scientific">Wuchereria bancrofti</name>
    <dbReference type="NCBI Taxonomy" id="6293"/>
    <lineage>
        <taxon>Eukaryota</taxon>
        <taxon>Metazoa</taxon>
        <taxon>Ecdysozoa</taxon>
        <taxon>Nematoda</taxon>
        <taxon>Chromadorea</taxon>
        <taxon>Rhabditida</taxon>
        <taxon>Spirurina</taxon>
        <taxon>Spiruromorpha</taxon>
        <taxon>Filarioidea</taxon>
        <taxon>Onchocercidae</taxon>
        <taxon>Wuchereria</taxon>
    </lineage>
</organism>
<dbReference type="PROSITE" id="PS50082">
    <property type="entry name" value="WD_REPEATS_2"/>
    <property type="match status" value="5"/>
</dbReference>
<dbReference type="Gene3D" id="2.130.10.10">
    <property type="entry name" value="YVTN repeat-like/Quinoprotein amine dehydrogenase"/>
    <property type="match status" value="4"/>
</dbReference>
<dbReference type="Pfam" id="PF13360">
    <property type="entry name" value="PQQ_2"/>
    <property type="match status" value="1"/>
</dbReference>
<dbReference type="Gene3D" id="3.40.50.300">
    <property type="entry name" value="P-loop containing nucleotide triphosphate hydrolases"/>
    <property type="match status" value="1"/>
</dbReference>
<feature type="region of interest" description="Disordered" evidence="4">
    <location>
        <begin position="1581"/>
        <end position="1609"/>
    </location>
</feature>
<dbReference type="PANTHER" id="PTHR19871:SF38">
    <property type="entry name" value="PROTEIN QUI-1"/>
    <property type="match status" value="1"/>
</dbReference>
<dbReference type="Proteomes" id="UP000093561">
    <property type="component" value="Unassembled WGS sequence"/>
</dbReference>
<reference evidence="7" key="1">
    <citation type="submission" date="2015-03" db="EMBL/GenBank/DDBJ databases">
        <title>Wuchereria bancrofti Genome Sequencing Papua New Guinea Strain.</title>
        <authorList>
            <person name="Small S.T."/>
            <person name="Serre D."/>
            <person name="Zimmerman P.A."/>
        </authorList>
    </citation>
    <scope>NUCLEOTIDE SEQUENCE [LARGE SCALE GENOMIC DNA]</scope>
    <source>
        <strain evidence="7">pt0022</strain>
    </source>
</reference>
<evidence type="ECO:0000313" key="8">
    <source>
        <dbReference type="WBParaSite" id="mrna-Wban_06320"/>
    </source>
</evidence>
<feature type="repeat" description="WD" evidence="3">
    <location>
        <begin position="984"/>
        <end position="1025"/>
    </location>
</feature>
<dbReference type="SUPFAM" id="SSF50978">
    <property type="entry name" value="WD40 repeat-like"/>
    <property type="match status" value="1"/>
</dbReference>
<feature type="repeat" description="WD" evidence="3">
    <location>
        <begin position="1368"/>
        <end position="1409"/>
    </location>
</feature>
<reference evidence="7" key="2">
    <citation type="journal article" date="2016" name="Mol. Ecol.">
        <title>Population genomics of the filarial nematode parasite Wuchereria bancrofti from mosquitoes.</title>
        <authorList>
            <person name="Small S.T."/>
            <person name="Reimer L.J."/>
            <person name="Tisch D.J."/>
            <person name="King C.L."/>
            <person name="Christensen B.M."/>
            <person name="Siba P.M."/>
            <person name="Kazura J.W."/>
            <person name="Serre D."/>
            <person name="Zimmerman P.A."/>
        </authorList>
    </citation>
    <scope>NUCLEOTIDE SEQUENCE</scope>
    <source>
        <strain evidence="7">pt0022</strain>
    </source>
</reference>
<protein>
    <recommendedName>
        <fullName evidence="9">WD_REPEATS_REGION domain-containing protein</fullName>
    </recommendedName>
</protein>
<evidence type="ECO:0000259" key="5">
    <source>
        <dbReference type="Pfam" id="PF13360"/>
    </source>
</evidence>
<reference evidence="8" key="3">
    <citation type="submission" date="2024-02" db="UniProtKB">
        <authorList>
            <consortium name="WormBaseParasite"/>
        </authorList>
    </citation>
    <scope>IDENTIFICATION</scope>
    <source>
        <strain evidence="8">pt0022</strain>
    </source>
</reference>
<proteinExistence type="predicted"/>
<dbReference type="InterPro" id="IPR001680">
    <property type="entry name" value="WD40_rpt"/>
</dbReference>
<dbReference type="SMART" id="SM00320">
    <property type="entry name" value="WD40"/>
    <property type="match status" value="12"/>
</dbReference>
<dbReference type="SUPFAM" id="SSF52540">
    <property type="entry name" value="P-loop containing nucleoside triphosphate hydrolases"/>
    <property type="match status" value="1"/>
</dbReference>
<feature type="repeat" description="WD" evidence="3">
    <location>
        <begin position="1329"/>
        <end position="1367"/>
    </location>
</feature>
<evidence type="ECO:0000256" key="3">
    <source>
        <dbReference type="PROSITE-ProRule" id="PRU00221"/>
    </source>
</evidence>
<evidence type="ECO:0000256" key="4">
    <source>
        <dbReference type="SAM" id="MobiDB-lite"/>
    </source>
</evidence>
<feature type="compositionally biased region" description="Low complexity" evidence="4">
    <location>
        <begin position="1581"/>
        <end position="1596"/>
    </location>
</feature>
<feature type="domain" description="NWD1/2-like winged helix-turn-helix" evidence="6">
    <location>
        <begin position="548"/>
        <end position="670"/>
    </location>
</feature>
<evidence type="ECO:0008006" key="9">
    <source>
        <dbReference type="Google" id="ProtNLM"/>
    </source>
</evidence>
<keyword evidence="1 3" id="KW-0853">WD repeat</keyword>
<dbReference type="InterPro" id="IPR052752">
    <property type="entry name" value="NACHT-WD_repeat"/>
</dbReference>
<dbReference type="WBParaSite" id="mrna-Wban_06320">
    <property type="protein sequence ID" value="mrna-Wban_06320"/>
    <property type="gene ID" value="Wban_06320"/>
</dbReference>
<feature type="repeat" description="WD" evidence="3">
    <location>
        <begin position="1204"/>
        <end position="1235"/>
    </location>
</feature>
<dbReference type="Pfam" id="PF00400">
    <property type="entry name" value="WD40"/>
    <property type="match status" value="4"/>
</dbReference>
<evidence type="ECO:0000313" key="7">
    <source>
        <dbReference type="Proteomes" id="UP000093561"/>
    </source>
</evidence>
<dbReference type="InterPro" id="IPR027417">
    <property type="entry name" value="P-loop_NTPase"/>
</dbReference>
<sequence length="1609" mass="181447">MFRLNAKSGATYVHPKTDNNDKQLQQSKYSAKTLQQARIIFFFPSLKEFEREYRALVKDVAINIQHYAFQLGIDVEFLEPVTDNLDIETFEAILNVFSNCTSYLMCFLGDQYGKCILPKKISIEKFQIIQAAFSETSNEIELFYRYYKQCEEMESTDYKLLDEPINLADRNKLASILQQAAEMISQDDNNKQEKSEVSQNLFPSAAEQITQIALIQPSKVLFCLRNTTADIQSTNNDATKQNDFAKRYEKIEALKKAVLLSDASIISLNMESNGSKENKSQYTTKKNDNYIKWFITEITNHLQNFISSLSMPAMPSNNEYSIAKAENDVHLAFAERQLPKKWIARENIDKMFDILINKSRGYFHILGNQFSGKTALLCQLYEVLIKRDRYVIIRFINLTSSSEYAHELWHNICMTLCALMGQDAELLIRSFYLSSTLTILKSLLEKLNRPVFVLIDDVNLIKYGRVMSNLDQQFRKCLSNLVLICTTDNPLTIPFMYQQPILYELPDFTTNDIMQYIKLNIGDNTLNKRQMDEIQNIVEANNNNIITAQLLLKQITDGTNCPFVGDIDEYFCHTENYNGVLFVRAFAQLLTVTPHGLTTLEILDALTMSGELDSEITPNSSLSLILHSIIDKLGCLIVEFIYGNRLVYKWSHLFIINIAHRRYLTNQRELIKAHGIIAHLFADVNNTHSICSLLPSPNEIPTFPRPLKQDDGTVNIRKVRNLWYHLLHTGNMDDLKRFALCHFEYIEACIGACGIFHLLSIYEECCMQVLHHDIQVLFQQTIFPSLNTIIRDHNQLAAELINRLQYTKTTNSQFLNVMVKQAMSWVDRYHDQPLLVPLSCWIPPKKVERILSFTLPEWRPSCTILQPTYNHQHLLIAGNESSIGLVYMYHITSQLLIRTFKGHERRITSISISCDGSFFATTSTDCTVRIWNFSKDKAVHIMKPHRGRVICSLITSDCKYVITGGTDSCANVISVENWEVVHSFKDHTGTVVSLALASNDEFLVTGSGEFVVIVWNLSTGELAVRLSGLMAPVSCITMTSNDAFVVVACEDETLKVFATVSGQELHELSGHDGKVVSMVAAYDDCQLFVATFAKIYVFDIHNGKLLDVLNCINRQPVTSLKITSDNYFLLSACGNRITIWNIQHQRHEINANREKGIVTDICMSADEKSAACTTTDGIVALWDLEICQCVCTMIQKRSVPALHVKFSIDSTFLLSGDAEGQINVWNSSNGKLRRIITHHSKAIESIFCLSDGYRILSVDQSNIVLIWNLFGTDETFQADRILAFTGIQPPVFLPSNNTYLIGYLPASKKELRIWSIEDETVIMKAEICHNEEITCFNTSSKGTLLVTGSADLSLKLWQISTGFLMQVLVGHEETVMCCAISDDENIIISGAKDSQIIIWATSTGNALISLKTESSVTALAINADATVILSANSSGWIEAHSIKDGKLLSSFNAHSTTKKLVASMDYHRILLQLANCSQLPILCLHNIPPNKLIGSGMNKKLDDYTHRTSKQSISFGNKNNDKNQSRLSTAVEKRNETLSKTTDYHKSVMQTDGKESVAPLHSILKTRKSLVPSVAITPASKSSFSKSVTSKSSTSSMHCPTKSNLCTVQ</sequence>
<accession>A0AAF5PVU6</accession>
<feature type="domain" description="Pyrrolo-quinoline quinone repeat" evidence="5">
    <location>
        <begin position="991"/>
        <end position="1184"/>
    </location>
</feature>
<dbReference type="InterPro" id="IPR057588">
    <property type="entry name" value="NWD1/2-like_WH"/>
</dbReference>
<dbReference type="InterPro" id="IPR002372">
    <property type="entry name" value="PQQ_rpt_dom"/>
</dbReference>
<dbReference type="InterPro" id="IPR015943">
    <property type="entry name" value="WD40/YVTN_repeat-like_dom_sf"/>
</dbReference>
<dbReference type="InterPro" id="IPR011047">
    <property type="entry name" value="Quinoprotein_ADH-like_sf"/>
</dbReference>
<dbReference type="PROSITE" id="PS50294">
    <property type="entry name" value="WD_REPEATS_REGION"/>
    <property type="match status" value="4"/>
</dbReference>
<dbReference type="SUPFAM" id="SSF50998">
    <property type="entry name" value="Quinoprotein alcohol dehydrogenase-like"/>
    <property type="match status" value="1"/>
</dbReference>
<dbReference type="CDD" id="cd00200">
    <property type="entry name" value="WD40"/>
    <property type="match status" value="2"/>
</dbReference>
<evidence type="ECO:0000259" key="6">
    <source>
        <dbReference type="Pfam" id="PF25469"/>
    </source>
</evidence>
<dbReference type="PANTHER" id="PTHR19871">
    <property type="entry name" value="BETA TRANSDUCIN-RELATED PROTEIN"/>
    <property type="match status" value="1"/>
</dbReference>
<keyword evidence="2" id="KW-0677">Repeat</keyword>
<feature type="compositionally biased region" description="Polar residues" evidence="4">
    <location>
        <begin position="1597"/>
        <end position="1609"/>
    </location>
</feature>
<evidence type="ECO:0000256" key="2">
    <source>
        <dbReference type="ARBA" id="ARBA00022737"/>
    </source>
</evidence>
<dbReference type="InterPro" id="IPR036322">
    <property type="entry name" value="WD40_repeat_dom_sf"/>
</dbReference>